<evidence type="ECO:0000313" key="2">
    <source>
        <dbReference type="EnsemblMetazoa" id="SMAR002120-PA"/>
    </source>
</evidence>
<evidence type="ECO:0000256" key="1">
    <source>
        <dbReference type="SAM" id="MobiDB-lite"/>
    </source>
</evidence>
<dbReference type="HOGENOM" id="CLU_1940750_0_0_1"/>
<dbReference type="Proteomes" id="UP000014500">
    <property type="component" value="Unassembled WGS sequence"/>
</dbReference>
<protein>
    <submittedName>
        <fullName evidence="2">Uncharacterized protein</fullName>
    </submittedName>
</protein>
<feature type="region of interest" description="Disordered" evidence="1">
    <location>
        <begin position="97"/>
        <end position="130"/>
    </location>
</feature>
<reference evidence="3" key="1">
    <citation type="submission" date="2011-05" db="EMBL/GenBank/DDBJ databases">
        <authorList>
            <person name="Richards S.R."/>
            <person name="Qu J."/>
            <person name="Jiang H."/>
            <person name="Jhangiani S.N."/>
            <person name="Agravi P."/>
            <person name="Goodspeed R."/>
            <person name="Gross S."/>
            <person name="Mandapat C."/>
            <person name="Jackson L."/>
            <person name="Mathew T."/>
            <person name="Pu L."/>
            <person name="Thornton R."/>
            <person name="Saada N."/>
            <person name="Wilczek-Boney K.B."/>
            <person name="Lee S."/>
            <person name="Kovar C."/>
            <person name="Wu Y."/>
            <person name="Scherer S.E."/>
            <person name="Worley K.C."/>
            <person name="Muzny D.M."/>
            <person name="Gibbs R."/>
        </authorList>
    </citation>
    <scope>NUCLEOTIDE SEQUENCE</scope>
    <source>
        <strain evidence="3">Brora</strain>
    </source>
</reference>
<dbReference type="AlphaFoldDB" id="T1IMC0"/>
<dbReference type="EnsemblMetazoa" id="SMAR002120-RA">
    <property type="protein sequence ID" value="SMAR002120-PA"/>
    <property type="gene ID" value="SMAR002120"/>
</dbReference>
<proteinExistence type="predicted"/>
<keyword evidence="3" id="KW-1185">Reference proteome</keyword>
<organism evidence="2 3">
    <name type="scientific">Strigamia maritima</name>
    <name type="common">European centipede</name>
    <name type="synonym">Geophilus maritimus</name>
    <dbReference type="NCBI Taxonomy" id="126957"/>
    <lineage>
        <taxon>Eukaryota</taxon>
        <taxon>Metazoa</taxon>
        <taxon>Ecdysozoa</taxon>
        <taxon>Arthropoda</taxon>
        <taxon>Myriapoda</taxon>
        <taxon>Chilopoda</taxon>
        <taxon>Pleurostigmophora</taxon>
        <taxon>Geophilomorpha</taxon>
        <taxon>Linotaeniidae</taxon>
        <taxon>Strigamia</taxon>
    </lineage>
</organism>
<evidence type="ECO:0000313" key="3">
    <source>
        <dbReference type="Proteomes" id="UP000014500"/>
    </source>
</evidence>
<dbReference type="EMBL" id="JH431009">
    <property type="status" value="NOT_ANNOTATED_CDS"/>
    <property type="molecule type" value="Genomic_DNA"/>
</dbReference>
<name>T1IMC0_STRMM</name>
<reference evidence="2" key="2">
    <citation type="submission" date="2015-02" db="UniProtKB">
        <authorList>
            <consortium name="EnsemblMetazoa"/>
        </authorList>
    </citation>
    <scope>IDENTIFICATION</scope>
</reference>
<sequence length="130" mass="14737">MSVKERREDLSVLPKIKSSVCSLVSFGIFPTKFTVDLQLSFKFPYKTGEIRIKYVQYVRTNKLHHLDDPIMISVHNVTFNMHFWKSYSGSLCANTAPKEQKKSRAPATAPATDGTHAYVRVTQPHSAAKH</sequence>
<accession>T1IMC0</accession>